<dbReference type="Pfam" id="PF01926">
    <property type="entry name" value="MMR_HSR1"/>
    <property type="match status" value="1"/>
</dbReference>
<keyword evidence="3" id="KW-1185">Reference proteome</keyword>
<dbReference type="CDD" id="cd01855">
    <property type="entry name" value="YqeH"/>
    <property type="match status" value="1"/>
</dbReference>
<organism evidence="2 3">
    <name type="scientific">Sporosarcina contaminans</name>
    <dbReference type="NCBI Taxonomy" id="633403"/>
    <lineage>
        <taxon>Bacteria</taxon>
        <taxon>Bacillati</taxon>
        <taxon>Bacillota</taxon>
        <taxon>Bacilli</taxon>
        <taxon>Bacillales</taxon>
        <taxon>Caryophanaceae</taxon>
        <taxon>Sporosarcina</taxon>
    </lineage>
</organism>
<dbReference type="NCBIfam" id="TIGR03597">
    <property type="entry name" value="GTPase_YqeH"/>
    <property type="match status" value="1"/>
</dbReference>
<evidence type="ECO:0000313" key="3">
    <source>
        <dbReference type="Proteomes" id="UP001597231"/>
    </source>
</evidence>
<sequence length="371" mass="40889">MGGISLEQLKCIGCGIPIQTDNPKLEGYAPPSSLEKEDVVCQRCFRLRNYNELQPVSLSGDDFLTILNGIGEKEGLIIKIVDIFDFNGSWINGLHRFVGNKDILLIGNKADILPKSVNRNKLVHWMKAESAKLGLKPVDVKLVSAHRGQGMPEAMEAIDAYRKGKDVYVVGCTNVGKSTFINRIIKSATGVGDVITTSHFPGTTLDLVEIPFEDGKAIYDTPGIINDHQIAHYLDTEDLKAITPKKELKPKVFQLNAEQTLFIGGLSRFDFIRGDRSSFTIHVSNALPIHRTKLENADDLYNNHLGELLSPPSGESLEKLPPLVRHEFSIKKPKTDIVISGLGWITVQHPNVVVAVHAPRGVNVVLRPSLI</sequence>
<dbReference type="InterPro" id="IPR027417">
    <property type="entry name" value="P-loop_NTPase"/>
</dbReference>
<dbReference type="Gene3D" id="3.40.50.300">
    <property type="entry name" value="P-loop containing nucleotide triphosphate hydrolases"/>
    <property type="match status" value="1"/>
</dbReference>
<evidence type="ECO:0000259" key="1">
    <source>
        <dbReference type="PROSITE" id="PS51721"/>
    </source>
</evidence>
<evidence type="ECO:0000313" key="2">
    <source>
        <dbReference type="EMBL" id="MFD1207032.1"/>
    </source>
</evidence>
<dbReference type="InterPro" id="IPR019988">
    <property type="entry name" value="GTP-bd_ribosome_bgen_YqeH"/>
</dbReference>
<dbReference type="PANTHER" id="PTHR46434:SF1">
    <property type="entry name" value="GENETIC INTERACTOR OF PROHIBITINS 3, MITOCHONDRIAL"/>
    <property type="match status" value="1"/>
</dbReference>
<dbReference type="Pfam" id="PF21516">
    <property type="entry name" value="YqeH-like_C"/>
    <property type="match status" value="1"/>
</dbReference>
<name>A0ABW3U302_9BACL</name>
<protein>
    <submittedName>
        <fullName evidence="2">Ribosome biogenesis GTPase YqeH</fullName>
    </submittedName>
</protein>
<proteinExistence type="predicted"/>
<dbReference type="InterPro" id="IPR048422">
    <property type="entry name" value="NOA1/YqeH-like_C"/>
</dbReference>
<dbReference type="InterPro" id="IPR030378">
    <property type="entry name" value="G_CP_dom"/>
</dbReference>
<dbReference type="PANTHER" id="PTHR46434">
    <property type="entry name" value="GENETIC INTERACTOR OF PROHIBITINS 3, MITOCHONDRIAL"/>
    <property type="match status" value="1"/>
</dbReference>
<dbReference type="PROSITE" id="PS51721">
    <property type="entry name" value="G_CP"/>
    <property type="match status" value="1"/>
</dbReference>
<dbReference type="Proteomes" id="UP001597231">
    <property type="component" value="Unassembled WGS sequence"/>
</dbReference>
<dbReference type="SUPFAM" id="SSF52540">
    <property type="entry name" value="P-loop containing nucleoside triphosphate hydrolases"/>
    <property type="match status" value="1"/>
</dbReference>
<accession>A0ABW3U302</accession>
<gene>
    <name evidence="2" type="primary">yqeH</name>
    <name evidence="2" type="ORF">ACFQ38_18190</name>
</gene>
<dbReference type="RefSeq" id="WP_381482699.1">
    <property type="nucleotide sequence ID" value="NZ_JBHTLT010000133.1"/>
</dbReference>
<dbReference type="InterPro" id="IPR050896">
    <property type="entry name" value="Mito_lipid_metab_GTPase"/>
</dbReference>
<comment type="caution">
    <text evidence="2">The sequence shown here is derived from an EMBL/GenBank/DDBJ whole genome shotgun (WGS) entry which is preliminary data.</text>
</comment>
<feature type="domain" description="CP-type G" evidence="1">
    <location>
        <begin position="50"/>
        <end position="227"/>
    </location>
</feature>
<dbReference type="EMBL" id="JBHTLT010000133">
    <property type="protein sequence ID" value="MFD1207032.1"/>
    <property type="molecule type" value="Genomic_DNA"/>
</dbReference>
<reference evidence="3" key="1">
    <citation type="journal article" date="2019" name="Int. J. Syst. Evol. Microbiol.">
        <title>The Global Catalogue of Microorganisms (GCM) 10K type strain sequencing project: providing services to taxonomists for standard genome sequencing and annotation.</title>
        <authorList>
            <consortium name="The Broad Institute Genomics Platform"/>
            <consortium name="The Broad Institute Genome Sequencing Center for Infectious Disease"/>
            <person name="Wu L."/>
            <person name="Ma J."/>
        </authorList>
    </citation>
    <scope>NUCLEOTIDE SEQUENCE [LARGE SCALE GENOMIC DNA]</scope>
    <source>
        <strain evidence="3">CCUG 53915</strain>
    </source>
</reference>
<dbReference type="InterPro" id="IPR006073">
    <property type="entry name" value="GTP-bd"/>
</dbReference>